<protein>
    <submittedName>
        <fullName evidence="2">Uncharacterized protein</fullName>
    </submittedName>
</protein>
<feature type="compositionally biased region" description="Basic and acidic residues" evidence="1">
    <location>
        <begin position="123"/>
        <end position="134"/>
    </location>
</feature>
<feature type="region of interest" description="Disordered" evidence="1">
    <location>
        <begin position="107"/>
        <end position="134"/>
    </location>
</feature>
<evidence type="ECO:0000256" key="1">
    <source>
        <dbReference type="SAM" id="MobiDB-lite"/>
    </source>
</evidence>
<proteinExistence type="predicted"/>
<gene>
    <name evidence="2" type="ORF">N1028_17955</name>
</gene>
<reference evidence="2" key="1">
    <citation type="submission" date="2022-08" db="EMBL/GenBank/DDBJ databases">
        <authorList>
            <person name="Deng Y."/>
            <person name="Han X.-F."/>
            <person name="Zhang Y.-Q."/>
        </authorList>
    </citation>
    <scope>NUCLEOTIDE SEQUENCE</scope>
    <source>
        <strain evidence="2">CPCC 203407</strain>
    </source>
</reference>
<evidence type="ECO:0000313" key="2">
    <source>
        <dbReference type="EMBL" id="MCS5727784.1"/>
    </source>
</evidence>
<name>A0AA41XJD9_9MICO</name>
<comment type="caution">
    <text evidence="2">The sequence shown here is derived from an EMBL/GenBank/DDBJ whole genome shotgun (WGS) entry which is preliminary data.</text>
</comment>
<accession>A0AA41XJD9</accession>
<dbReference type="RefSeq" id="WP_259530829.1">
    <property type="nucleotide sequence ID" value="NZ_JANLCK010000014.1"/>
</dbReference>
<feature type="region of interest" description="Disordered" evidence="1">
    <location>
        <begin position="44"/>
        <end position="67"/>
    </location>
</feature>
<evidence type="ECO:0000313" key="3">
    <source>
        <dbReference type="Proteomes" id="UP001165587"/>
    </source>
</evidence>
<dbReference type="EMBL" id="JANLCK010000014">
    <property type="protein sequence ID" value="MCS5727784.1"/>
    <property type="molecule type" value="Genomic_DNA"/>
</dbReference>
<sequence>MAIIVDYLCSDCGSRAEAFVVHPVPSSRACDSCGGESRRRWSPVGIVSRAPDTPPAPARPAPTRPARSLCADNPDVPGLCHMSPTAGRAWVARYRGDHRALDAELEKQQKAAAVSPPTMADAISHEHSHAAHTH</sequence>
<organism evidence="2 3">
    <name type="scientific">Herbiconiux oxytropis</name>
    <dbReference type="NCBI Taxonomy" id="2970915"/>
    <lineage>
        <taxon>Bacteria</taxon>
        <taxon>Bacillati</taxon>
        <taxon>Actinomycetota</taxon>
        <taxon>Actinomycetes</taxon>
        <taxon>Micrococcales</taxon>
        <taxon>Microbacteriaceae</taxon>
        <taxon>Herbiconiux</taxon>
    </lineage>
</organism>
<keyword evidence="3" id="KW-1185">Reference proteome</keyword>
<feature type="compositionally biased region" description="Pro residues" evidence="1">
    <location>
        <begin position="52"/>
        <end position="63"/>
    </location>
</feature>
<dbReference type="Proteomes" id="UP001165587">
    <property type="component" value="Unassembled WGS sequence"/>
</dbReference>
<dbReference type="AlphaFoldDB" id="A0AA41XJD9"/>